<reference evidence="1 2" key="1">
    <citation type="journal article" date="2016" name="Mol. Biol. Evol.">
        <title>Comparative Genomics of Early-Diverging Mushroom-Forming Fungi Provides Insights into the Origins of Lignocellulose Decay Capabilities.</title>
        <authorList>
            <person name="Nagy L.G."/>
            <person name="Riley R."/>
            <person name="Tritt A."/>
            <person name="Adam C."/>
            <person name="Daum C."/>
            <person name="Floudas D."/>
            <person name="Sun H."/>
            <person name="Yadav J.S."/>
            <person name="Pangilinan J."/>
            <person name="Larsson K.H."/>
            <person name="Matsuura K."/>
            <person name="Barry K."/>
            <person name="Labutti K."/>
            <person name="Kuo R."/>
            <person name="Ohm R.A."/>
            <person name="Bhattacharya S.S."/>
            <person name="Shirouzu T."/>
            <person name="Yoshinaga Y."/>
            <person name="Martin F.M."/>
            <person name="Grigoriev I.V."/>
            <person name="Hibbett D.S."/>
        </authorList>
    </citation>
    <scope>NUCLEOTIDE SEQUENCE [LARGE SCALE GENOMIC DNA]</scope>
    <source>
        <strain evidence="1 2">HHB9708</strain>
    </source>
</reference>
<name>A0A164PBT1_9AGAM</name>
<proteinExistence type="predicted"/>
<gene>
    <name evidence="1" type="ORF">SISNIDRAFT_257121</name>
</gene>
<evidence type="ECO:0000313" key="2">
    <source>
        <dbReference type="Proteomes" id="UP000076722"/>
    </source>
</evidence>
<protein>
    <submittedName>
        <fullName evidence="1">Uncharacterized protein</fullName>
    </submittedName>
</protein>
<organism evidence="1 2">
    <name type="scientific">Sistotremastrum niveocremeum HHB9708</name>
    <dbReference type="NCBI Taxonomy" id="1314777"/>
    <lineage>
        <taxon>Eukaryota</taxon>
        <taxon>Fungi</taxon>
        <taxon>Dikarya</taxon>
        <taxon>Basidiomycota</taxon>
        <taxon>Agaricomycotina</taxon>
        <taxon>Agaricomycetes</taxon>
        <taxon>Sistotremastrales</taxon>
        <taxon>Sistotremastraceae</taxon>
        <taxon>Sertulicium</taxon>
        <taxon>Sertulicium niveocremeum</taxon>
    </lineage>
</organism>
<accession>A0A164PBT1</accession>
<dbReference type="Proteomes" id="UP000076722">
    <property type="component" value="Unassembled WGS sequence"/>
</dbReference>
<sequence length="75" mass="8690">MRKVLFKCKRRGIMKERSHLGPTRTTVDDLRLAEQYEAVESVTVRPNRVMEHQRRNQDGREVGAVGAVGAFYLKF</sequence>
<dbReference type="AlphaFoldDB" id="A0A164PBT1"/>
<keyword evidence="2" id="KW-1185">Reference proteome</keyword>
<evidence type="ECO:0000313" key="1">
    <source>
        <dbReference type="EMBL" id="KZS88567.1"/>
    </source>
</evidence>
<dbReference type="EMBL" id="KV419435">
    <property type="protein sequence ID" value="KZS88567.1"/>
    <property type="molecule type" value="Genomic_DNA"/>
</dbReference>